<proteinExistence type="predicted"/>
<organism evidence="2">
    <name type="scientific">Cladocopium goreaui</name>
    <dbReference type="NCBI Taxonomy" id="2562237"/>
    <lineage>
        <taxon>Eukaryota</taxon>
        <taxon>Sar</taxon>
        <taxon>Alveolata</taxon>
        <taxon>Dinophyceae</taxon>
        <taxon>Suessiales</taxon>
        <taxon>Symbiodiniaceae</taxon>
        <taxon>Cladocopium</taxon>
    </lineage>
</organism>
<name>A0A9P1GFQ8_9DINO</name>
<evidence type="ECO:0000313" key="2">
    <source>
        <dbReference type="EMBL" id="CAI4012356.1"/>
    </source>
</evidence>
<feature type="region of interest" description="Disordered" evidence="1">
    <location>
        <begin position="1"/>
        <end position="27"/>
    </location>
</feature>
<dbReference type="EMBL" id="CAMXCT020005434">
    <property type="protein sequence ID" value="CAL1165731.1"/>
    <property type="molecule type" value="Genomic_DNA"/>
</dbReference>
<keyword evidence="4" id="KW-1185">Reference proteome</keyword>
<protein>
    <submittedName>
        <fullName evidence="2">Uncharacterized protein</fullName>
    </submittedName>
</protein>
<reference evidence="2" key="1">
    <citation type="submission" date="2022-10" db="EMBL/GenBank/DDBJ databases">
        <authorList>
            <person name="Chen Y."/>
            <person name="Dougan E. K."/>
            <person name="Chan C."/>
            <person name="Rhodes N."/>
            <person name="Thang M."/>
        </authorList>
    </citation>
    <scope>NUCLEOTIDE SEQUENCE</scope>
</reference>
<sequence length="240" mass="27409">MSLQPAVPRQISVQSPPQWQSPQQWQVAGTPVTQVLPQVPQMAPLSPLEELGPPPKRQTENMPTPASIANQKEAYSRALDQQLESGAKTIHDQKTQALDILRNAAEEKKMKFTMQIEEEMLQKEFELDENTHAQIMQLQQAAFQQKSQLEHQASQLIMEYKQRFMQEQMQQRLYEQKMRQHQMRETMQQKMKDVSAKKAAAPPSPSSPQVSMPCTAAADSEDGSWNLTWKHDDLPSGYLT</sequence>
<evidence type="ECO:0000313" key="4">
    <source>
        <dbReference type="Proteomes" id="UP001152797"/>
    </source>
</evidence>
<evidence type="ECO:0000256" key="1">
    <source>
        <dbReference type="SAM" id="MobiDB-lite"/>
    </source>
</evidence>
<feature type="compositionally biased region" description="Low complexity" evidence="1">
    <location>
        <begin position="12"/>
        <end position="27"/>
    </location>
</feature>
<feature type="region of interest" description="Disordered" evidence="1">
    <location>
        <begin position="182"/>
        <end position="240"/>
    </location>
</feature>
<dbReference type="EMBL" id="CAMXCT010005434">
    <property type="protein sequence ID" value="CAI4012356.1"/>
    <property type="molecule type" value="Genomic_DNA"/>
</dbReference>
<dbReference type="OrthoDB" id="446595at2759"/>
<gene>
    <name evidence="2" type="ORF">C1SCF055_LOCUS37423</name>
</gene>
<dbReference type="AlphaFoldDB" id="A0A9P1GFQ8"/>
<evidence type="ECO:0000313" key="3">
    <source>
        <dbReference type="EMBL" id="CAL1165731.1"/>
    </source>
</evidence>
<comment type="caution">
    <text evidence="2">The sequence shown here is derived from an EMBL/GenBank/DDBJ whole genome shotgun (WGS) entry which is preliminary data.</text>
</comment>
<dbReference type="Proteomes" id="UP001152797">
    <property type="component" value="Unassembled WGS sequence"/>
</dbReference>
<dbReference type="EMBL" id="CAMXCT030005434">
    <property type="protein sequence ID" value="CAL4799668.1"/>
    <property type="molecule type" value="Genomic_DNA"/>
</dbReference>
<accession>A0A9P1GFQ8</accession>
<reference evidence="3" key="2">
    <citation type="submission" date="2024-04" db="EMBL/GenBank/DDBJ databases">
        <authorList>
            <person name="Chen Y."/>
            <person name="Shah S."/>
            <person name="Dougan E. K."/>
            <person name="Thang M."/>
            <person name="Chan C."/>
        </authorList>
    </citation>
    <scope>NUCLEOTIDE SEQUENCE [LARGE SCALE GENOMIC DNA]</scope>
</reference>
<feature type="region of interest" description="Disordered" evidence="1">
    <location>
        <begin position="43"/>
        <end position="63"/>
    </location>
</feature>